<evidence type="ECO:0000313" key="4">
    <source>
        <dbReference type="RefSeq" id="XP_034118996.1"/>
    </source>
</evidence>
<evidence type="ECO:0000313" key="3">
    <source>
        <dbReference type="Proteomes" id="UP000515160"/>
    </source>
</evidence>
<feature type="signal peptide" evidence="2">
    <location>
        <begin position="1"/>
        <end position="28"/>
    </location>
</feature>
<feature type="region of interest" description="Disordered" evidence="1">
    <location>
        <begin position="30"/>
        <end position="161"/>
    </location>
</feature>
<feature type="chain" id="PRO_5028234543" evidence="2">
    <location>
        <begin position="29"/>
        <end position="464"/>
    </location>
</feature>
<dbReference type="InterPro" id="IPR032086">
    <property type="entry name" value="DUF4813"/>
</dbReference>
<reference evidence="4" key="1">
    <citation type="submission" date="2025-08" db="UniProtKB">
        <authorList>
            <consortium name="RefSeq"/>
        </authorList>
    </citation>
    <scope>IDENTIFICATION</scope>
    <source>
        <strain evidence="4">15112-1751.03</strain>
        <tissue evidence="4">Whole Adult</tissue>
    </source>
</reference>
<dbReference type="PANTHER" id="PTHR38572:SF1">
    <property type="entry name" value="BCDNA.GH07269-RELATED"/>
    <property type="match status" value="1"/>
</dbReference>
<keyword evidence="3" id="KW-1185">Reference proteome</keyword>
<name>A0A6P8XQT0_DROAB</name>
<feature type="compositionally biased region" description="Polar residues" evidence="1">
    <location>
        <begin position="32"/>
        <end position="45"/>
    </location>
</feature>
<feature type="compositionally biased region" description="Polar residues" evidence="1">
    <location>
        <begin position="53"/>
        <end position="83"/>
    </location>
</feature>
<proteinExistence type="predicted"/>
<evidence type="ECO:0000256" key="2">
    <source>
        <dbReference type="SAM" id="SignalP"/>
    </source>
</evidence>
<dbReference type="GeneID" id="117578007"/>
<dbReference type="RefSeq" id="XP_034118996.1">
    <property type="nucleotide sequence ID" value="XM_034263105.2"/>
</dbReference>
<accession>A0A6P8XQT0</accession>
<keyword evidence="2" id="KW-0732">Signal</keyword>
<gene>
    <name evidence="4" type="primary">LOC117578007</name>
</gene>
<dbReference type="Proteomes" id="UP000515160">
    <property type="component" value="Chromosome X"/>
</dbReference>
<sequence>MAFASKCAFVVVTSLLALLLTTPDVVDARRAQGNSQRKTPSSGRVTQPPPPQYSNNADLTKLSYSNNYNAQPNRPTATQTHSANSPVSGNNNNNNQNGSPIGWNVPQQQGQSHQPVPAPAYQAPNYGAAPQQPSYHAPIQPSQNHGQQYAGVPQGATYYQPNQLPPGATFYPSAGHMPNTGYHPVAAAAPPPGATYYQAGAALPPGATLYAQPPQQSGSSGPGFLTGALAGAATGAVVTHLLSSSGGSSSHPVAAAPPAPAAGQDRIIIINNGVPVNASDGTTVINAGAAPAAGVPVLPVNGTQMEAMQPAQLAPFAPENATMPMSNTTDPAAAGAVAPASPAPGSIICVPTKVNETDPTDSSKMVEVEKIACYPAPPPPAVAPGSEPAPLAPLGSPPAAMSPPLAPLAPITTSQPALLPPDQAAVRSSNSGASSICSSTLHAMWPMFAALAAFVLRFAAAGGN</sequence>
<dbReference type="OrthoDB" id="8058339at2759"/>
<feature type="compositionally biased region" description="Low complexity" evidence="1">
    <location>
        <begin position="84"/>
        <end position="104"/>
    </location>
</feature>
<dbReference type="PANTHER" id="PTHR38572">
    <property type="entry name" value="BCDNA.GH07269-RELATED"/>
    <property type="match status" value="1"/>
</dbReference>
<protein>
    <submittedName>
        <fullName evidence="4">Uncharacterized protein LOC117578007</fullName>
    </submittedName>
</protein>
<organism evidence="3 4">
    <name type="scientific">Drosophila albomicans</name>
    <name type="common">Fruit fly</name>
    <dbReference type="NCBI Taxonomy" id="7291"/>
    <lineage>
        <taxon>Eukaryota</taxon>
        <taxon>Metazoa</taxon>
        <taxon>Ecdysozoa</taxon>
        <taxon>Arthropoda</taxon>
        <taxon>Hexapoda</taxon>
        <taxon>Insecta</taxon>
        <taxon>Pterygota</taxon>
        <taxon>Neoptera</taxon>
        <taxon>Endopterygota</taxon>
        <taxon>Diptera</taxon>
        <taxon>Brachycera</taxon>
        <taxon>Muscomorpha</taxon>
        <taxon>Ephydroidea</taxon>
        <taxon>Drosophilidae</taxon>
        <taxon>Drosophila</taxon>
    </lineage>
</organism>
<dbReference type="AlphaFoldDB" id="A0A6P8XQT0"/>
<evidence type="ECO:0000256" key="1">
    <source>
        <dbReference type="SAM" id="MobiDB-lite"/>
    </source>
</evidence>
<feature type="compositionally biased region" description="Polar residues" evidence="1">
    <location>
        <begin position="105"/>
        <end position="114"/>
    </location>
</feature>
<dbReference type="Pfam" id="PF16072">
    <property type="entry name" value="DUF4813"/>
    <property type="match status" value="1"/>
</dbReference>